<gene>
    <name evidence="1" type="ORF">Sangu_2852600</name>
</gene>
<organism evidence="1">
    <name type="scientific">Sesamum angustifolium</name>
    <dbReference type="NCBI Taxonomy" id="2727405"/>
    <lineage>
        <taxon>Eukaryota</taxon>
        <taxon>Viridiplantae</taxon>
        <taxon>Streptophyta</taxon>
        <taxon>Embryophyta</taxon>
        <taxon>Tracheophyta</taxon>
        <taxon>Spermatophyta</taxon>
        <taxon>Magnoliopsida</taxon>
        <taxon>eudicotyledons</taxon>
        <taxon>Gunneridae</taxon>
        <taxon>Pentapetalae</taxon>
        <taxon>asterids</taxon>
        <taxon>lamiids</taxon>
        <taxon>Lamiales</taxon>
        <taxon>Pedaliaceae</taxon>
        <taxon>Sesamum</taxon>
    </lineage>
</organism>
<dbReference type="EMBL" id="JACGWK010001681">
    <property type="protein sequence ID" value="KAL0284010.1"/>
    <property type="molecule type" value="Genomic_DNA"/>
</dbReference>
<sequence>MGQSEAPNRGGNRPRGQQTVRMQLLKPTKGITGHITAYTFQALVQQIDPIEGVGAIKELQVELRGLRRAIRGEGRLRSRGERRWRRDRRLGVLKLKTRDGGRGVFMAGIHRDPDVLYSKRREAMESWMVWSSE</sequence>
<proteinExistence type="predicted"/>
<name>A0AAW2IPG4_9LAMI</name>
<dbReference type="AlphaFoldDB" id="A0AAW2IPG4"/>
<comment type="caution">
    <text evidence="1">The sequence shown here is derived from an EMBL/GenBank/DDBJ whole genome shotgun (WGS) entry which is preliminary data.</text>
</comment>
<evidence type="ECO:0000313" key="1">
    <source>
        <dbReference type="EMBL" id="KAL0284010.1"/>
    </source>
</evidence>
<reference evidence="1" key="1">
    <citation type="submission" date="2020-06" db="EMBL/GenBank/DDBJ databases">
        <authorList>
            <person name="Li T."/>
            <person name="Hu X."/>
            <person name="Zhang T."/>
            <person name="Song X."/>
            <person name="Zhang H."/>
            <person name="Dai N."/>
            <person name="Sheng W."/>
            <person name="Hou X."/>
            <person name="Wei L."/>
        </authorList>
    </citation>
    <scope>NUCLEOTIDE SEQUENCE</scope>
    <source>
        <strain evidence="1">G01</strain>
        <tissue evidence="1">Leaf</tissue>
    </source>
</reference>
<protein>
    <submittedName>
        <fullName evidence="1">Uncharacterized protein</fullName>
    </submittedName>
</protein>
<reference evidence="1" key="2">
    <citation type="journal article" date="2024" name="Plant">
        <title>Genomic evolution and insights into agronomic trait innovations of Sesamum species.</title>
        <authorList>
            <person name="Miao H."/>
            <person name="Wang L."/>
            <person name="Qu L."/>
            <person name="Liu H."/>
            <person name="Sun Y."/>
            <person name="Le M."/>
            <person name="Wang Q."/>
            <person name="Wei S."/>
            <person name="Zheng Y."/>
            <person name="Lin W."/>
            <person name="Duan Y."/>
            <person name="Cao H."/>
            <person name="Xiong S."/>
            <person name="Wang X."/>
            <person name="Wei L."/>
            <person name="Li C."/>
            <person name="Ma Q."/>
            <person name="Ju M."/>
            <person name="Zhao R."/>
            <person name="Li G."/>
            <person name="Mu C."/>
            <person name="Tian Q."/>
            <person name="Mei H."/>
            <person name="Zhang T."/>
            <person name="Gao T."/>
            <person name="Zhang H."/>
        </authorList>
    </citation>
    <scope>NUCLEOTIDE SEQUENCE</scope>
    <source>
        <strain evidence="1">G01</strain>
    </source>
</reference>
<accession>A0AAW2IPG4</accession>